<dbReference type="PANTHER" id="PTHR23342:SF0">
    <property type="entry name" value="N-ACETYLGLUTAMATE SYNTHASE, MITOCHONDRIAL"/>
    <property type="match status" value="1"/>
</dbReference>
<comment type="similarity">
    <text evidence="9">Belongs to the acetylglutamate kinase family. ArgB subfamily.</text>
</comment>
<dbReference type="RefSeq" id="WP_301569793.1">
    <property type="nucleotide sequence ID" value="NZ_JAPWIE010000001.1"/>
</dbReference>
<evidence type="ECO:0000256" key="8">
    <source>
        <dbReference type="ARBA" id="ARBA00048141"/>
    </source>
</evidence>
<dbReference type="Proteomes" id="UP001067235">
    <property type="component" value="Unassembled WGS sequence"/>
</dbReference>
<dbReference type="EC" id="2.7.2.8" evidence="9"/>
<dbReference type="Pfam" id="PF00696">
    <property type="entry name" value="AA_kinase"/>
    <property type="match status" value="1"/>
</dbReference>
<gene>
    <name evidence="9 11" type="primary">argB</name>
    <name evidence="11" type="ORF">O4213_04825</name>
</gene>
<evidence type="ECO:0000256" key="7">
    <source>
        <dbReference type="ARBA" id="ARBA00022840"/>
    </source>
</evidence>
<comment type="caution">
    <text evidence="11">The sequence shown here is derived from an EMBL/GenBank/DDBJ whole genome shotgun (WGS) entry which is preliminary data.</text>
</comment>
<evidence type="ECO:0000256" key="1">
    <source>
        <dbReference type="ARBA" id="ARBA00004828"/>
    </source>
</evidence>
<comment type="function">
    <text evidence="9">Catalyzes the ATP-dependent phosphorylation of N-acetyl-L-glutamate.</text>
</comment>
<sequence>MSDSTVLTALDKAHVLAEALPWLKRFSGKVIVVKYGGNAMIDDRLKAAFAEDMVFLRTCGIHPVVVHGGGPQISAMLKRLDMTGEFRGGFRVTTPEVMDVVRMVLFGQVGRELVGLINAHGPYAVGISGEDAHLFTATRRSVLVDGEATDIGLVGDVTTVNPAAVTDLIAAGRIPVVSTIAPDADGVVHNINADTAAAALAQALGAEKLVMLTDVEGLYTDWPDRGSLVSEIGTTALAQLLPGLDAGMVPKMEACLRAVAGGVRRAHVIDGRTPHSTLLELFTTEGNGTMVVPDEERVIPGAYGEKPPIEDKP</sequence>
<dbReference type="InterPro" id="IPR036393">
    <property type="entry name" value="AceGlu_kinase-like_sf"/>
</dbReference>
<accession>A0ABT4MQL5</accession>
<name>A0ABT4MQL5_GORRU</name>
<protein>
    <recommendedName>
        <fullName evidence="9">Acetylglutamate kinase</fullName>
        <ecNumber evidence="9">2.7.2.8</ecNumber>
    </recommendedName>
    <alternativeName>
        <fullName evidence="9">N-acetyl-L-glutamate 5-phosphotransferase</fullName>
    </alternativeName>
    <alternativeName>
        <fullName evidence="9">NAG kinase</fullName>
        <shortName evidence="9">NAGK</shortName>
    </alternativeName>
</protein>
<dbReference type="Gene3D" id="3.40.1160.10">
    <property type="entry name" value="Acetylglutamate kinase-like"/>
    <property type="match status" value="1"/>
</dbReference>
<proteinExistence type="inferred from homology"/>
<dbReference type="NCBIfam" id="TIGR00761">
    <property type="entry name" value="argB"/>
    <property type="match status" value="1"/>
</dbReference>
<dbReference type="PANTHER" id="PTHR23342">
    <property type="entry name" value="N-ACETYLGLUTAMATE SYNTHASE"/>
    <property type="match status" value="1"/>
</dbReference>
<reference evidence="11" key="1">
    <citation type="submission" date="2022-12" db="EMBL/GenBank/DDBJ databases">
        <authorList>
            <person name="Krivoruchko A.V."/>
            <person name="Elkin A."/>
        </authorList>
    </citation>
    <scope>NUCLEOTIDE SEQUENCE</scope>
    <source>
        <strain evidence="11">IEGM 1388</strain>
    </source>
</reference>
<keyword evidence="5 9" id="KW-0547">Nucleotide-binding</keyword>
<evidence type="ECO:0000259" key="10">
    <source>
        <dbReference type="Pfam" id="PF00696"/>
    </source>
</evidence>
<dbReference type="InterPro" id="IPR004662">
    <property type="entry name" value="AcgluKinase_fam"/>
</dbReference>
<comment type="subcellular location">
    <subcellularLocation>
        <location evidence="9">Cytoplasm</location>
    </subcellularLocation>
</comment>
<dbReference type="PRINTS" id="PR00474">
    <property type="entry name" value="GLU5KINASE"/>
</dbReference>
<keyword evidence="4 9" id="KW-0808">Transferase</keyword>
<feature type="binding site" evidence="9">
    <location>
        <position position="91"/>
    </location>
    <ligand>
        <name>substrate</name>
    </ligand>
</feature>
<evidence type="ECO:0000256" key="6">
    <source>
        <dbReference type="ARBA" id="ARBA00022777"/>
    </source>
</evidence>
<comment type="catalytic activity">
    <reaction evidence="8 9">
        <text>N-acetyl-L-glutamate + ATP = N-acetyl-L-glutamyl 5-phosphate + ADP</text>
        <dbReference type="Rhea" id="RHEA:14629"/>
        <dbReference type="ChEBI" id="CHEBI:30616"/>
        <dbReference type="ChEBI" id="CHEBI:44337"/>
        <dbReference type="ChEBI" id="CHEBI:57936"/>
        <dbReference type="ChEBI" id="CHEBI:456216"/>
        <dbReference type="EC" id="2.7.2.8"/>
    </reaction>
</comment>
<comment type="pathway">
    <text evidence="1 9">Amino-acid biosynthesis; L-arginine biosynthesis; N(2)-acetyl-L-ornithine from L-glutamate: step 2/4.</text>
</comment>
<keyword evidence="3 9" id="KW-0028">Amino-acid biosynthesis</keyword>
<dbReference type="EMBL" id="JAPWIE010000001">
    <property type="protein sequence ID" value="MCZ4549293.1"/>
    <property type="molecule type" value="Genomic_DNA"/>
</dbReference>
<evidence type="ECO:0000313" key="12">
    <source>
        <dbReference type="Proteomes" id="UP001067235"/>
    </source>
</evidence>
<evidence type="ECO:0000313" key="11">
    <source>
        <dbReference type="EMBL" id="MCZ4549293.1"/>
    </source>
</evidence>
<evidence type="ECO:0000256" key="9">
    <source>
        <dbReference type="HAMAP-Rule" id="MF_00082"/>
    </source>
</evidence>
<evidence type="ECO:0000256" key="3">
    <source>
        <dbReference type="ARBA" id="ARBA00022605"/>
    </source>
</evidence>
<keyword evidence="7 9" id="KW-0067">ATP-binding</keyword>
<dbReference type="PIRSF" id="PIRSF000728">
    <property type="entry name" value="NAGK"/>
    <property type="match status" value="1"/>
</dbReference>
<feature type="binding site" evidence="9">
    <location>
        <begin position="69"/>
        <end position="70"/>
    </location>
    <ligand>
        <name>substrate</name>
    </ligand>
</feature>
<organism evidence="11 12">
    <name type="scientific">Gordonia rubripertincta</name>
    <name type="common">Rhodococcus corallinus</name>
    <dbReference type="NCBI Taxonomy" id="36822"/>
    <lineage>
        <taxon>Bacteria</taxon>
        <taxon>Bacillati</taxon>
        <taxon>Actinomycetota</taxon>
        <taxon>Actinomycetes</taxon>
        <taxon>Mycobacteriales</taxon>
        <taxon>Gordoniaceae</taxon>
        <taxon>Gordonia</taxon>
    </lineage>
</organism>
<feature type="site" description="Transition state stabilizer" evidence="9">
    <location>
        <position position="34"/>
    </location>
</feature>
<dbReference type="CDD" id="cd04250">
    <property type="entry name" value="AAK_NAGK-C"/>
    <property type="match status" value="1"/>
</dbReference>
<keyword evidence="6 9" id="KW-0418">Kinase</keyword>
<dbReference type="InterPro" id="IPR001057">
    <property type="entry name" value="Glu/AcGlu_kinase"/>
</dbReference>
<dbReference type="SUPFAM" id="SSF53633">
    <property type="entry name" value="Carbamate kinase-like"/>
    <property type="match status" value="1"/>
</dbReference>
<evidence type="ECO:0000256" key="4">
    <source>
        <dbReference type="ARBA" id="ARBA00022679"/>
    </source>
</evidence>
<feature type="binding site" evidence="9">
    <location>
        <position position="190"/>
    </location>
    <ligand>
        <name>substrate</name>
    </ligand>
</feature>
<evidence type="ECO:0000256" key="2">
    <source>
        <dbReference type="ARBA" id="ARBA00022571"/>
    </source>
</evidence>
<dbReference type="InterPro" id="IPR037528">
    <property type="entry name" value="ArgB"/>
</dbReference>
<evidence type="ECO:0000256" key="5">
    <source>
        <dbReference type="ARBA" id="ARBA00022741"/>
    </source>
</evidence>
<feature type="site" description="Transition state stabilizer" evidence="9">
    <location>
        <position position="251"/>
    </location>
</feature>
<dbReference type="HAMAP" id="MF_00082">
    <property type="entry name" value="ArgB"/>
    <property type="match status" value="1"/>
</dbReference>
<keyword evidence="2 9" id="KW-0055">Arginine biosynthesis</keyword>
<keyword evidence="9" id="KW-0963">Cytoplasm</keyword>
<keyword evidence="12" id="KW-1185">Reference proteome</keyword>
<dbReference type="GO" id="GO:0003991">
    <property type="term" value="F:acetylglutamate kinase activity"/>
    <property type="evidence" value="ECO:0007669"/>
    <property type="project" value="UniProtKB-EC"/>
</dbReference>
<dbReference type="InterPro" id="IPR001048">
    <property type="entry name" value="Asp/Glu/Uridylate_kinase"/>
</dbReference>
<dbReference type="InterPro" id="IPR041727">
    <property type="entry name" value="NAGK-C"/>
</dbReference>
<feature type="domain" description="Aspartate/glutamate/uridylate kinase" evidence="10">
    <location>
        <begin position="29"/>
        <end position="270"/>
    </location>
</feature>